<evidence type="ECO:0000313" key="8">
    <source>
        <dbReference type="EMBL" id="KAK7358879.1"/>
    </source>
</evidence>
<keyword evidence="2" id="KW-0758">Storage protein</keyword>
<evidence type="ECO:0000256" key="3">
    <source>
        <dbReference type="ARBA" id="ARBA00022854"/>
    </source>
</evidence>
<dbReference type="GO" id="GO:0045735">
    <property type="term" value="F:nutrient reservoir activity"/>
    <property type="evidence" value="ECO:0007669"/>
    <property type="project" value="UniProtKB-KW"/>
</dbReference>
<dbReference type="InterPro" id="IPR032000">
    <property type="entry name" value="Albumin_I_a"/>
</dbReference>
<reference evidence="8 9" key="1">
    <citation type="submission" date="2024-01" db="EMBL/GenBank/DDBJ databases">
        <title>The genomes of 5 underutilized Papilionoideae crops provide insights into root nodulation and disease resistanc.</title>
        <authorList>
            <person name="Jiang F."/>
        </authorList>
    </citation>
    <scope>NUCLEOTIDE SEQUENCE [LARGE SCALE GENOMIC DNA]</scope>
    <source>
        <strain evidence="8">LVBAO_FW01</strain>
        <tissue evidence="8">Leaves</tissue>
    </source>
</reference>
<accession>A0AAN9R5P5</accession>
<feature type="signal peptide" evidence="6">
    <location>
        <begin position="1"/>
        <end position="27"/>
    </location>
</feature>
<evidence type="ECO:0000256" key="6">
    <source>
        <dbReference type="SAM" id="SignalP"/>
    </source>
</evidence>
<feature type="domain" description="Albumin I chain a" evidence="7">
    <location>
        <begin position="74"/>
        <end position="121"/>
    </location>
</feature>
<proteinExistence type="predicted"/>
<dbReference type="Proteomes" id="UP001367508">
    <property type="component" value="Unassembled WGS sequence"/>
</dbReference>
<dbReference type="Pfam" id="PF08027">
    <property type="entry name" value="Albumin_I"/>
    <property type="match status" value="1"/>
</dbReference>
<sequence length="127" mass="13924">MAYAKSTPLAVFMFATLLMFSMKKINASCKGTCSTFQKVPCRSSACRCVPIALFYGVCISQYSLASAAKMIEAHPNLCQSNDECLKKGSGNFCARFPNPDVEYGWCINSDAGELLKDFLKMPTPITH</sequence>
<keyword evidence="3" id="KW-0960">Knottin</keyword>
<evidence type="ECO:0000256" key="5">
    <source>
        <dbReference type="ARBA" id="ARBA00023157"/>
    </source>
</evidence>
<keyword evidence="1" id="KW-0800">Toxin</keyword>
<dbReference type="InterPro" id="IPR012512">
    <property type="entry name" value="Albumin_I"/>
</dbReference>
<dbReference type="SUPFAM" id="SSF57059">
    <property type="entry name" value="omega toxin-like"/>
    <property type="match status" value="1"/>
</dbReference>
<dbReference type="AlphaFoldDB" id="A0AAN9R5P5"/>
<dbReference type="Pfam" id="PF16720">
    <property type="entry name" value="Albumin_I_a"/>
    <property type="match status" value="1"/>
</dbReference>
<dbReference type="EMBL" id="JAYMYQ010000001">
    <property type="protein sequence ID" value="KAK7358879.1"/>
    <property type="molecule type" value="Genomic_DNA"/>
</dbReference>
<keyword evidence="5" id="KW-1015">Disulfide bond</keyword>
<dbReference type="GO" id="GO:0090729">
    <property type="term" value="F:toxin activity"/>
    <property type="evidence" value="ECO:0007669"/>
    <property type="project" value="UniProtKB-KW"/>
</dbReference>
<keyword evidence="4" id="KW-0708">Seed storage protein</keyword>
<keyword evidence="9" id="KW-1185">Reference proteome</keyword>
<keyword evidence="6" id="KW-0732">Signal</keyword>
<protein>
    <recommendedName>
        <fullName evidence="7">Albumin I chain a domain-containing protein</fullName>
    </recommendedName>
</protein>
<feature type="chain" id="PRO_5042930479" description="Albumin I chain a domain-containing protein" evidence="6">
    <location>
        <begin position="28"/>
        <end position="127"/>
    </location>
</feature>
<evidence type="ECO:0000313" key="9">
    <source>
        <dbReference type="Proteomes" id="UP001367508"/>
    </source>
</evidence>
<name>A0AAN9R5P5_CANGL</name>
<evidence type="ECO:0000256" key="1">
    <source>
        <dbReference type="ARBA" id="ARBA00022656"/>
    </source>
</evidence>
<gene>
    <name evidence="8" type="ORF">VNO77_00819</name>
</gene>
<organism evidence="8 9">
    <name type="scientific">Canavalia gladiata</name>
    <name type="common">Sword bean</name>
    <name type="synonym">Dolichos gladiatus</name>
    <dbReference type="NCBI Taxonomy" id="3824"/>
    <lineage>
        <taxon>Eukaryota</taxon>
        <taxon>Viridiplantae</taxon>
        <taxon>Streptophyta</taxon>
        <taxon>Embryophyta</taxon>
        <taxon>Tracheophyta</taxon>
        <taxon>Spermatophyta</taxon>
        <taxon>Magnoliopsida</taxon>
        <taxon>eudicotyledons</taxon>
        <taxon>Gunneridae</taxon>
        <taxon>Pentapetalae</taxon>
        <taxon>rosids</taxon>
        <taxon>fabids</taxon>
        <taxon>Fabales</taxon>
        <taxon>Fabaceae</taxon>
        <taxon>Papilionoideae</taxon>
        <taxon>50 kb inversion clade</taxon>
        <taxon>NPAAA clade</taxon>
        <taxon>indigoferoid/millettioid clade</taxon>
        <taxon>Phaseoleae</taxon>
        <taxon>Canavalia</taxon>
    </lineage>
</organism>
<comment type="caution">
    <text evidence="8">The sequence shown here is derived from an EMBL/GenBank/DDBJ whole genome shotgun (WGS) entry which is preliminary data.</text>
</comment>
<evidence type="ECO:0000259" key="7">
    <source>
        <dbReference type="Pfam" id="PF16720"/>
    </source>
</evidence>
<evidence type="ECO:0000256" key="2">
    <source>
        <dbReference type="ARBA" id="ARBA00022761"/>
    </source>
</evidence>
<evidence type="ECO:0000256" key="4">
    <source>
        <dbReference type="ARBA" id="ARBA00023129"/>
    </source>
</evidence>